<dbReference type="Pfam" id="PF07686">
    <property type="entry name" value="V-set"/>
    <property type="match status" value="2"/>
</dbReference>
<dbReference type="SMART" id="SM00409">
    <property type="entry name" value="IG"/>
    <property type="match status" value="2"/>
</dbReference>
<keyword evidence="3 8" id="KW-0732">Signal</keyword>
<dbReference type="GO" id="GO:0009617">
    <property type="term" value="P:response to bacterium"/>
    <property type="evidence" value="ECO:0007669"/>
    <property type="project" value="TreeGrafter"/>
</dbReference>
<proteinExistence type="predicted"/>
<organism evidence="10 11">
    <name type="scientific">Scleropages formosus</name>
    <name type="common">Asian bonytongue</name>
    <name type="synonym">Osteoglossum formosum</name>
    <dbReference type="NCBI Taxonomy" id="113540"/>
    <lineage>
        <taxon>Eukaryota</taxon>
        <taxon>Metazoa</taxon>
        <taxon>Chordata</taxon>
        <taxon>Craniata</taxon>
        <taxon>Vertebrata</taxon>
        <taxon>Euteleostomi</taxon>
        <taxon>Actinopterygii</taxon>
        <taxon>Neopterygii</taxon>
        <taxon>Teleostei</taxon>
        <taxon>Osteoglossocephala</taxon>
        <taxon>Osteoglossomorpha</taxon>
        <taxon>Osteoglossiformes</taxon>
        <taxon>Osteoglossidae</taxon>
        <taxon>Scleropages</taxon>
    </lineage>
</organism>
<evidence type="ECO:0000256" key="1">
    <source>
        <dbReference type="ARBA" id="ARBA00004236"/>
    </source>
</evidence>
<keyword evidence="7" id="KW-0325">Glycoprotein</keyword>
<dbReference type="OrthoDB" id="8947657at2759"/>
<evidence type="ECO:0000256" key="2">
    <source>
        <dbReference type="ARBA" id="ARBA00022475"/>
    </source>
</evidence>
<evidence type="ECO:0000256" key="3">
    <source>
        <dbReference type="ARBA" id="ARBA00022729"/>
    </source>
</evidence>
<dbReference type="SMART" id="SM00406">
    <property type="entry name" value="IGv"/>
    <property type="match status" value="2"/>
</dbReference>
<evidence type="ECO:0000256" key="7">
    <source>
        <dbReference type="ARBA" id="ARBA00023180"/>
    </source>
</evidence>
<reference evidence="10" key="3">
    <citation type="submission" date="2025-09" db="UniProtKB">
        <authorList>
            <consortium name="Ensembl"/>
        </authorList>
    </citation>
    <scope>IDENTIFICATION</scope>
</reference>
<dbReference type="PROSITE" id="PS50835">
    <property type="entry name" value="IG_LIKE"/>
    <property type="match status" value="2"/>
</dbReference>
<dbReference type="InterPro" id="IPR003599">
    <property type="entry name" value="Ig_sub"/>
</dbReference>
<name>A0A8C9QWD1_SCLFO</name>
<keyword evidence="11" id="KW-1185">Reference proteome</keyword>
<evidence type="ECO:0000256" key="4">
    <source>
        <dbReference type="ARBA" id="ARBA00022859"/>
    </source>
</evidence>
<evidence type="ECO:0000313" key="10">
    <source>
        <dbReference type="Ensembl" id="ENSSFOP00015000742.1"/>
    </source>
</evidence>
<dbReference type="GO" id="GO:0002376">
    <property type="term" value="P:immune system process"/>
    <property type="evidence" value="ECO:0007669"/>
    <property type="project" value="UniProtKB-KW"/>
</dbReference>
<feature type="signal peptide" evidence="8">
    <location>
        <begin position="1"/>
        <end position="19"/>
    </location>
</feature>
<dbReference type="AlphaFoldDB" id="A0A8C9QWD1"/>
<keyword evidence="6" id="KW-1015">Disulfide bond</keyword>
<evidence type="ECO:0000256" key="8">
    <source>
        <dbReference type="SAM" id="SignalP"/>
    </source>
</evidence>
<reference evidence="10" key="2">
    <citation type="submission" date="2025-08" db="UniProtKB">
        <authorList>
            <consortium name="Ensembl"/>
        </authorList>
    </citation>
    <scope>IDENTIFICATION</scope>
</reference>
<evidence type="ECO:0000256" key="5">
    <source>
        <dbReference type="ARBA" id="ARBA00023136"/>
    </source>
</evidence>
<dbReference type="InterPro" id="IPR007110">
    <property type="entry name" value="Ig-like_dom"/>
</dbReference>
<protein>
    <recommendedName>
        <fullName evidence="9">Ig-like domain-containing protein</fullName>
    </recommendedName>
</protein>
<dbReference type="Proteomes" id="UP000694397">
    <property type="component" value="Chromosome 13"/>
</dbReference>
<accession>A0A8C9QWD1</accession>
<dbReference type="GO" id="GO:0005886">
    <property type="term" value="C:plasma membrane"/>
    <property type="evidence" value="ECO:0007669"/>
    <property type="project" value="UniProtKB-SubCell"/>
</dbReference>
<dbReference type="Ensembl" id="ENSSFOT00015000770.2">
    <property type="protein sequence ID" value="ENSSFOP00015000742.1"/>
    <property type="gene ID" value="ENSSFOG00015000558.2"/>
</dbReference>
<dbReference type="CDD" id="cd00099">
    <property type="entry name" value="IgV"/>
    <property type="match status" value="1"/>
</dbReference>
<dbReference type="InterPro" id="IPR013783">
    <property type="entry name" value="Ig-like_fold"/>
</dbReference>
<keyword evidence="2" id="KW-1003">Cell membrane</keyword>
<feature type="domain" description="Ig-like" evidence="9">
    <location>
        <begin position="130"/>
        <end position="245"/>
    </location>
</feature>
<dbReference type="Gene3D" id="2.60.40.10">
    <property type="entry name" value="Immunoglobulins"/>
    <property type="match status" value="2"/>
</dbReference>
<keyword evidence="5" id="KW-0472">Membrane</keyword>
<dbReference type="PANTHER" id="PTHR19433:SF111">
    <property type="entry name" value="T CELL RECEPTOR ALPHA VARIABLE 4"/>
    <property type="match status" value="1"/>
</dbReference>
<sequence>MIRFCMILAFFIEMYVTQGDDVVQPHPVLAVRVGERVTLQCFCPNDDMEYTFWLKLNVGQIPLLIATSLKFSSDAMFYNNFNSTRFQVKTGVGLNHLTISNIESSDSAMYYCGMRKDYSIVFGAGTYLQPNSMTVVEQPVSDPVHPGDSVTLQCTVDSETCAGEHSVYWFRHGSGESLPGLIYTHGNRSDECEKSPEAGSHTHSCVYSLPKRNLSRSDAGIYYCAVVTCGDILFGNGTQLEFNVSLGFCVIFIAVLLCTRNKNYICAHAKLIFHPQSYDAEMINYAALDFGDKKSRYERKKKELKQDSVYSDVKYSDWQ</sequence>
<evidence type="ECO:0000256" key="6">
    <source>
        <dbReference type="ARBA" id="ARBA00023157"/>
    </source>
</evidence>
<dbReference type="PANTHER" id="PTHR19433">
    <property type="entry name" value="T-CELL RECEPTOR ALPHA CHAIN V REGION-RELATED"/>
    <property type="match status" value="1"/>
</dbReference>
<dbReference type="GeneTree" id="ENSGT01030000234530"/>
<dbReference type="SUPFAM" id="SSF48726">
    <property type="entry name" value="Immunoglobulin"/>
    <property type="match status" value="2"/>
</dbReference>
<comment type="subcellular location">
    <subcellularLocation>
        <location evidence="1">Cell membrane</location>
    </subcellularLocation>
</comment>
<evidence type="ECO:0000259" key="9">
    <source>
        <dbReference type="PROSITE" id="PS50835"/>
    </source>
</evidence>
<dbReference type="InterPro" id="IPR036179">
    <property type="entry name" value="Ig-like_dom_sf"/>
</dbReference>
<reference evidence="10 11" key="1">
    <citation type="submission" date="2019-04" db="EMBL/GenBank/DDBJ databases">
        <authorList>
            <consortium name="Wellcome Sanger Institute Data Sharing"/>
        </authorList>
    </citation>
    <scope>NUCLEOTIDE SEQUENCE [LARGE SCALE GENOMIC DNA]</scope>
</reference>
<dbReference type="InterPro" id="IPR052051">
    <property type="entry name" value="TCR_complex_component"/>
</dbReference>
<keyword evidence="4" id="KW-0391">Immunity</keyword>
<dbReference type="InterPro" id="IPR013106">
    <property type="entry name" value="Ig_V-set"/>
</dbReference>
<feature type="domain" description="Ig-like" evidence="9">
    <location>
        <begin position="34"/>
        <end position="112"/>
    </location>
</feature>
<feature type="chain" id="PRO_5034573934" description="Ig-like domain-containing protein" evidence="8">
    <location>
        <begin position="20"/>
        <end position="319"/>
    </location>
</feature>
<evidence type="ECO:0000313" key="11">
    <source>
        <dbReference type="Proteomes" id="UP000694397"/>
    </source>
</evidence>